<reference evidence="1" key="1">
    <citation type="submission" date="2022-07" db="EMBL/GenBank/DDBJ databases">
        <title>Chromosome-level genome of Muraenolepis orangiensis.</title>
        <authorList>
            <person name="Kim J."/>
        </authorList>
    </citation>
    <scope>NUCLEOTIDE SEQUENCE</scope>
    <source>
        <strain evidence="1">KU_S4_2022</strain>
        <tissue evidence="1">Muscle</tissue>
    </source>
</reference>
<comment type="caution">
    <text evidence="1">The sequence shown here is derived from an EMBL/GenBank/DDBJ whole genome shotgun (WGS) entry which is preliminary data.</text>
</comment>
<gene>
    <name evidence="1" type="ORF">NHX12_019567</name>
</gene>
<dbReference type="AlphaFoldDB" id="A0A9Q0IU10"/>
<keyword evidence="2" id="KW-1185">Reference proteome</keyword>
<name>A0A9Q0IU10_9TELE</name>
<proteinExistence type="predicted"/>
<dbReference type="Proteomes" id="UP001148018">
    <property type="component" value="Unassembled WGS sequence"/>
</dbReference>
<evidence type="ECO:0000313" key="2">
    <source>
        <dbReference type="Proteomes" id="UP001148018"/>
    </source>
</evidence>
<sequence>MGPPLTLSTGLRSQLPLPPYYPLTTLTEDIRTDREERQHQQAARLFIHASTKAAPGACSRASWASTWSPALADRAGQPKRRMDPLLPPVSWRLALSWRLRSVR</sequence>
<evidence type="ECO:0000313" key="1">
    <source>
        <dbReference type="EMBL" id="KAJ3613317.1"/>
    </source>
</evidence>
<organism evidence="1 2">
    <name type="scientific">Muraenolepis orangiensis</name>
    <name type="common">Patagonian moray cod</name>
    <dbReference type="NCBI Taxonomy" id="630683"/>
    <lineage>
        <taxon>Eukaryota</taxon>
        <taxon>Metazoa</taxon>
        <taxon>Chordata</taxon>
        <taxon>Craniata</taxon>
        <taxon>Vertebrata</taxon>
        <taxon>Euteleostomi</taxon>
        <taxon>Actinopterygii</taxon>
        <taxon>Neopterygii</taxon>
        <taxon>Teleostei</taxon>
        <taxon>Neoteleostei</taxon>
        <taxon>Acanthomorphata</taxon>
        <taxon>Zeiogadaria</taxon>
        <taxon>Gadariae</taxon>
        <taxon>Gadiformes</taxon>
        <taxon>Muraenolepidoidei</taxon>
        <taxon>Muraenolepididae</taxon>
        <taxon>Muraenolepis</taxon>
    </lineage>
</organism>
<protein>
    <submittedName>
        <fullName evidence="1">Uncharacterized protein</fullName>
    </submittedName>
</protein>
<accession>A0A9Q0IU10</accession>
<dbReference type="EMBL" id="JANIIK010000035">
    <property type="protein sequence ID" value="KAJ3613317.1"/>
    <property type="molecule type" value="Genomic_DNA"/>
</dbReference>